<feature type="compositionally biased region" description="Polar residues" evidence="1">
    <location>
        <begin position="277"/>
        <end position="289"/>
    </location>
</feature>
<feature type="region of interest" description="Disordered" evidence="1">
    <location>
        <begin position="273"/>
        <end position="342"/>
    </location>
</feature>
<dbReference type="OrthoDB" id="5977071at2759"/>
<evidence type="ECO:0000256" key="1">
    <source>
        <dbReference type="SAM" id="MobiDB-lite"/>
    </source>
</evidence>
<reference evidence="3" key="1">
    <citation type="journal article" date="2017" name="bioRxiv">
        <title>Comparative analysis of the genomes of Stylophora pistillata and Acropora digitifera provides evidence for extensive differences between species of corals.</title>
        <authorList>
            <person name="Voolstra C.R."/>
            <person name="Li Y."/>
            <person name="Liew Y.J."/>
            <person name="Baumgarten S."/>
            <person name="Zoccola D."/>
            <person name="Flot J.-F."/>
            <person name="Tambutte S."/>
            <person name="Allemand D."/>
            <person name="Aranda M."/>
        </authorList>
    </citation>
    <scope>NUCLEOTIDE SEQUENCE [LARGE SCALE GENOMIC DNA]</scope>
</reference>
<evidence type="ECO:0000313" key="2">
    <source>
        <dbReference type="EMBL" id="PFX26709.1"/>
    </source>
</evidence>
<evidence type="ECO:0000313" key="3">
    <source>
        <dbReference type="Proteomes" id="UP000225706"/>
    </source>
</evidence>
<name>A0A2B4SC88_STYPI</name>
<accession>A0A2B4SC88</accession>
<gene>
    <name evidence="2" type="ORF">AWC38_SpisGene8656</name>
</gene>
<feature type="compositionally biased region" description="Basic residues" evidence="1">
    <location>
        <begin position="333"/>
        <end position="342"/>
    </location>
</feature>
<keyword evidence="3" id="KW-1185">Reference proteome</keyword>
<proteinExistence type="predicted"/>
<dbReference type="AlphaFoldDB" id="A0A2B4SC88"/>
<protein>
    <submittedName>
        <fullName evidence="2">Uncharacterized protein</fullName>
    </submittedName>
</protein>
<comment type="caution">
    <text evidence="2">The sequence shown here is derived from an EMBL/GenBank/DDBJ whole genome shotgun (WGS) entry which is preliminary data.</text>
</comment>
<dbReference type="Proteomes" id="UP000225706">
    <property type="component" value="Unassembled WGS sequence"/>
</dbReference>
<organism evidence="2 3">
    <name type="scientific">Stylophora pistillata</name>
    <name type="common">Smooth cauliflower coral</name>
    <dbReference type="NCBI Taxonomy" id="50429"/>
    <lineage>
        <taxon>Eukaryota</taxon>
        <taxon>Metazoa</taxon>
        <taxon>Cnidaria</taxon>
        <taxon>Anthozoa</taxon>
        <taxon>Hexacorallia</taxon>
        <taxon>Scleractinia</taxon>
        <taxon>Astrocoeniina</taxon>
        <taxon>Pocilloporidae</taxon>
        <taxon>Stylophora</taxon>
    </lineage>
</organism>
<dbReference type="EMBL" id="LSMT01000120">
    <property type="protein sequence ID" value="PFX26709.1"/>
    <property type="molecule type" value="Genomic_DNA"/>
</dbReference>
<sequence>MDHALYLRSNQINQDGTETEHIMGHTCSRRTFNNVMHKMSESHLKSLEDFIATATDRKWQIVLIIDDYTAIHTKRRPQKEKLPEAKTMCTLAVKAFKDIQAVPATHALCTHDQNGIDIESCVRLITAASSMHDISNSYASVMPDWLTKAFFNPERERHRLNIHQYCENENVRMMRKMDDLHLLGFVELRLKSKGDFDTAYDVAMSTGLATYLKKFTVLQPRGWPCQFYYRQIIYESLRKFVSSHPGFSDIPPRQDLIPSDHSSYSFPMTSDEYPVENTHSIPRSQTKGSDTADELRKKAKSIFQSKDKQSHYSQSQTYNQPKPSPKKAPPYSRRCHHPVRGHKRKNNVQVKCHFCENGICTVSDNVSCSNCLCLWHTANLNESIQSTCDNQSAPLPRPDSQTTLRINVTVAKHLDVTEWLLPSYICQSSLGGRPSGSNACTVISVLAALHFLEGTLQIPKQLQDLSITIPMFTNLMIKGNQLYDSFTLPVQQPNLEVRSPSA</sequence>
<feature type="compositionally biased region" description="Polar residues" evidence="1">
    <location>
        <begin position="311"/>
        <end position="320"/>
    </location>
</feature>